<dbReference type="RefSeq" id="WP_260652558.1">
    <property type="nucleotide sequence ID" value="NZ_CP104275.1"/>
</dbReference>
<feature type="domain" description="Antitoxin VbhA" evidence="1">
    <location>
        <begin position="108"/>
        <end position="152"/>
    </location>
</feature>
<accession>A0ABY5YQJ1</accession>
<protein>
    <recommendedName>
        <fullName evidence="1">Antitoxin VbhA domain-containing protein</fullName>
    </recommendedName>
</protein>
<organism evidence="2 3">
    <name type="scientific">Arthrobacter zhaoxinii</name>
    <dbReference type="NCBI Taxonomy" id="2964616"/>
    <lineage>
        <taxon>Bacteria</taxon>
        <taxon>Bacillati</taxon>
        <taxon>Actinomycetota</taxon>
        <taxon>Actinomycetes</taxon>
        <taxon>Micrococcales</taxon>
        <taxon>Micrococcaceae</taxon>
        <taxon>Arthrobacter</taxon>
    </lineage>
</organism>
<gene>
    <name evidence="2" type="ORF">N2K95_01215</name>
</gene>
<evidence type="ECO:0000259" key="1">
    <source>
        <dbReference type="Pfam" id="PF18495"/>
    </source>
</evidence>
<dbReference type="Pfam" id="PF18495">
    <property type="entry name" value="VbhA"/>
    <property type="match status" value="2"/>
</dbReference>
<evidence type="ECO:0000313" key="3">
    <source>
        <dbReference type="Proteomes" id="UP001059859"/>
    </source>
</evidence>
<keyword evidence="3" id="KW-1185">Reference proteome</keyword>
<reference evidence="2" key="1">
    <citation type="submission" date="2022-09" db="EMBL/GenBank/DDBJ databases">
        <title>Novel species in genus Arthrobacter.</title>
        <authorList>
            <person name="Liu Y."/>
        </authorList>
    </citation>
    <scope>NUCLEOTIDE SEQUENCE</scope>
    <source>
        <strain evidence="2">Zg-Y815</strain>
    </source>
</reference>
<feature type="domain" description="Antitoxin VbhA" evidence="1">
    <location>
        <begin position="23"/>
        <end position="67"/>
    </location>
</feature>
<name>A0ABY5YQJ1_9MICC</name>
<dbReference type="InterPro" id="IPR041535">
    <property type="entry name" value="VbhA"/>
</dbReference>
<dbReference type="Proteomes" id="UP001059859">
    <property type="component" value="Chromosome"/>
</dbReference>
<sequence length="159" mass="18530">MTEEFDIEQQWPELFEQFNAEDRRAVVQSLAAAWHEGWEPNREDIENLTDKVRGAIDGEEYKRRVRQAAERYRAVAAPGEARSSGVAEKFDIEQQWPELFEQLDAIHRHAVVESLAAAWHEGWEPNREDVENLSDRARGAIDGEEYLRRVDAAAERRRE</sequence>
<proteinExistence type="predicted"/>
<evidence type="ECO:0000313" key="2">
    <source>
        <dbReference type="EMBL" id="UWX97347.1"/>
    </source>
</evidence>
<dbReference type="EMBL" id="CP104275">
    <property type="protein sequence ID" value="UWX97347.1"/>
    <property type="molecule type" value="Genomic_DNA"/>
</dbReference>